<feature type="binding site" evidence="20">
    <location>
        <position position="30"/>
    </location>
    <ligand>
        <name>UDP-N-acetyl-alpha-D-muramoyl-L-alanyl-D-glutamate</name>
        <dbReference type="ChEBI" id="CHEBI:83900"/>
    </ligand>
</feature>
<evidence type="ECO:0000256" key="9">
    <source>
        <dbReference type="ARBA" id="ARBA00022960"/>
    </source>
</evidence>
<keyword evidence="10 20" id="KW-0573">Peptidoglycan synthesis</keyword>
<dbReference type="Gene3D" id="3.90.190.20">
    <property type="entry name" value="Mur ligase, C-terminal domain"/>
    <property type="match status" value="1"/>
</dbReference>
<evidence type="ECO:0000256" key="5">
    <source>
        <dbReference type="ARBA" id="ARBA00022618"/>
    </source>
</evidence>
<feature type="modified residue" description="N6-carboxylysine" evidence="20">
    <location>
        <position position="217"/>
    </location>
</feature>
<comment type="catalytic activity">
    <reaction evidence="13 20">
        <text>UDP-N-acetyl-alpha-D-muramoyl-L-alanyl-D-glutamate + meso-2,6-diaminopimelate + ATP = UDP-N-acetyl-alpha-D-muramoyl-L-alanyl-gamma-D-glutamyl-meso-2,6-diaminopimelate + ADP + phosphate + H(+)</text>
        <dbReference type="Rhea" id="RHEA:23676"/>
        <dbReference type="ChEBI" id="CHEBI:15378"/>
        <dbReference type="ChEBI" id="CHEBI:30616"/>
        <dbReference type="ChEBI" id="CHEBI:43474"/>
        <dbReference type="ChEBI" id="CHEBI:57791"/>
        <dbReference type="ChEBI" id="CHEBI:83900"/>
        <dbReference type="ChEBI" id="CHEBI:83905"/>
        <dbReference type="ChEBI" id="CHEBI:456216"/>
        <dbReference type="EC" id="6.3.2.13"/>
    </reaction>
</comment>
<dbReference type="InterPro" id="IPR005761">
    <property type="entry name" value="UDP-N-AcMur-Glu-dNH2Pim_ligase"/>
</dbReference>
<comment type="PTM">
    <text evidence="20">Carboxylation is probably crucial for Mg(2+) binding and, consequently, for the gamma-phosphate positioning of ATP.</text>
</comment>
<comment type="caution">
    <text evidence="25">The sequence shown here is derived from an EMBL/GenBank/DDBJ whole genome shotgun (WGS) entry which is preliminary data.</text>
</comment>
<comment type="similarity">
    <text evidence="2 20">Belongs to the MurCDEF family. MurE subfamily.</text>
</comment>
<dbReference type="GO" id="GO:0008765">
    <property type="term" value="F:UDP-N-acetylmuramoylalanyl-D-glutamate-2,6-diaminopimelate ligase activity"/>
    <property type="evidence" value="ECO:0007669"/>
    <property type="project" value="UniProtKB-UniRule"/>
</dbReference>
<gene>
    <name evidence="20 25" type="primary">murE</name>
    <name evidence="25" type="ORF">GCM10007096_02790</name>
</gene>
<keyword evidence="8 20" id="KW-0460">Magnesium</keyword>
<comment type="function">
    <text evidence="14 20">Catalyzes the addition of meso-diaminopimelic acid to the nucleotide precursor UDP-N-acetylmuramoyl-L-alanyl-D-glutamate (UMAG) in the biosynthesis of bacterial cell-wall peptidoglycan.</text>
</comment>
<keyword evidence="9 20" id="KW-0133">Cell shape</keyword>
<dbReference type="Proteomes" id="UP000656813">
    <property type="component" value="Unassembled WGS sequence"/>
</dbReference>
<dbReference type="InterPro" id="IPR036565">
    <property type="entry name" value="Mur-like_cat_sf"/>
</dbReference>
<dbReference type="GO" id="GO:0000287">
    <property type="term" value="F:magnesium ion binding"/>
    <property type="evidence" value="ECO:0007669"/>
    <property type="project" value="UniProtKB-UniRule"/>
</dbReference>
<dbReference type="PANTHER" id="PTHR23135:SF4">
    <property type="entry name" value="UDP-N-ACETYLMURAMOYL-L-ALANYL-D-GLUTAMATE--2,6-DIAMINOPIMELATE LIGASE MURE HOMOLOG, CHLOROPLASTIC"/>
    <property type="match status" value="1"/>
</dbReference>
<dbReference type="GO" id="GO:0009252">
    <property type="term" value="P:peptidoglycan biosynthetic process"/>
    <property type="evidence" value="ECO:0007669"/>
    <property type="project" value="UniProtKB-UniRule"/>
</dbReference>
<comment type="subcellular location">
    <subcellularLocation>
        <location evidence="20 21">Cytoplasm</location>
    </subcellularLocation>
</comment>
<dbReference type="FunFam" id="3.90.190.20:FF:000006">
    <property type="entry name" value="UDP-N-acetylmuramoyl-L-alanyl-D-glutamate--2,6-diaminopimelate ligase"/>
    <property type="match status" value="1"/>
</dbReference>
<dbReference type="AlphaFoldDB" id="A0A8J2ZSM2"/>
<evidence type="ECO:0000256" key="11">
    <source>
        <dbReference type="ARBA" id="ARBA00023306"/>
    </source>
</evidence>
<dbReference type="GO" id="GO:0005524">
    <property type="term" value="F:ATP binding"/>
    <property type="evidence" value="ECO:0007669"/>
    <property type="project" value="UniProtKB-UniRule"/>
</dbReference>
<comment type="caution">
    <text evidence="20">Lacks conserved residue(s) required for the propagation of feature annotation.</text>
</comment>
<dbReference type="GO" id="GO:0051301">
    <property type="term" value="P:cell division"/>
    <property type="evidence" value="ECO:0007669"/>
    <property type="project" value="UniProtKB-KW"/>
</dbReference>
<dbReference type="InterPro" id="IPR036615">
    <property type="entry name" value="Mur_ligase_C_dom_sf"/>
</dbReference>
<keyword evidence="3 20" id="KW-0963">Cytoplasm</keyword>
<evidence type="ECO:0000259" key="22">
    <source>
        <dbReference type="Pfam" id="PF01225"/>
    </source>
</evidence>
<dbReference type="EC" id="6.3.2.13" evidence="15 20"/>
<dbReference type="EMBL" id="BMFV01000001">
    <property type="protein sequence ID" value="GGH74497.1"/>
    <property type="molecule type" value="Genomic_DNA"/>
</dbReference>
<feature type="short sequence motif" description="Meso-diaminopimelate recognition motif" evidence="20">
    <location>
        <begin position="407"/>
        <end position="410"/>
    </location>
</feature>
<evidence type="ECO:0000256" key="20">
    <source>
        <dbReference type="HAMAP-Rule" id="MF_00208"/>
    </source>
</evidence>
<keyword evidence="4 20" id="KW-0436">Ligase</keyword>
<dbReference type="InterPro" id="IPR000713">
    <property type="entry name" value="Mur_ligase_N"/>
</dbReference>
<dbReference type="InterPro" id="IPR035911">
    <property type="entry name" value="MurE/MurF_N"/>
</dbReference>
<evidence type="ECO:0000256" key="21">
    <source>
        <dbReference type="RuleBase" id="RU004135"/>
    </source>
</evidence>
<dbReference type="SUPFAM" id="SSF63418">
    <property type="entry name" value="MurE/MurF N-terminal domain"/>
    <property type="match status" value="1"/>
</dbReference>
<evidence type="ECO:0000256" key="12">
    <source>
        <dbReference type="ARBA" id="ARBA00023316"/>
    </source>
</evidence>
<evidence type="ECO:0000259" key="23">
    <source>
        <dbReference type="Pfam" id="PF02875"/>
    </source>
</evidence>
<feature type="binding site" evidence="20">
    <location>
        <begin position="407"/>
        <end position="410"/>
    </location>
    <ligand>
        <name>meso-2,6-diaminopimelate</name>
        <dbReference type="ChEBI" id="CHEBI:57791"/>
    </ligand>
</feature>
<evidence type="ECO:0000313" key="25">
    <source>
        <dbReference type="EMBL" id="GGH74497.1"/>
    </source>
</evidence>
<evidence type="ECO:0000256" key="14">
    <source>
        <dbReference type="ARBA" id="ARBA00056782"/>
    </source>
</evidence>
<evidence type="ECO:0000256" key="19">
    <source>
        <dbReference type="ARBA" id="ARBA00081560"/>
    </source>
</evidence>
<evidence type="ECO:0000256" key="7">
    <source>
        <dbReference type="ARBA" id="ARBA00022840"/>
    </source>
</evidence>
<dbReference type="SUPFAM" id="SSF53244">
    <property type="entry name" value="MurD-like peptide ligases, peptide-binding domain"/>
    <property type="match status" value="1"/>
</dbReference>
<sequence>MKLNQLLTTLGSYRRENEGDPDISSIEMDSRQVQPGSLFVCVKGERFDGHQFVEEVQAKGAVALVAERPISADIPVVYVSEARRAMGMLVDTFYGQPTHQLSLIGVTGTNGKTTITHLVRQIQEAANIKTGIVGTMGIKFGQQEISVSNTTPEAPVLQKAFRTMVDYDIQSAVMEVSSHALVQGRVRGLDFDIAVFTNLTQDHLDYHGTMKDYLHAKSLLFSQLGNTYDSERKKVAVINNDDAAAETLKQATAVSILTYGIDQPADVQAQNIKVTAKGTQFDLKTPDGTFSVSMKLVGKFSVYNILAAACVCHLNGINWERMIESIKDIEGVSGRFETVEAGQNFSVIVDYSHTPDSLENALLTIKEFAKGRVITVVGCGGDRDRTKRPLMAEIAVKYSDLAVFTSDNPRTEDPERILEDMVKGLDKGTYTKLTGRREAITYAVNQAADHDVVLIAGKGHETYQIIGTEVLDFDDRVEARQAIKERLADGN</sequence>
<feature type="binding site" evidence="20">
    <location>
        <position position="183"/>
    </location>
    <ligand>
        <name>UDP-N-acetyl-alpha-D-muramoyl-L-alanyl-D-glutamate</name>
        <dbReference type="ChEBI" id="CHEBI:83900"/>
    </ligand>
</feature>
<evidence type="ECO:0000256" key="8">
    <source>
        <dbReference type="ARBA" id="ARBA00022842"/>
    </source>
</evidence>
<feature type="domain" description="Mur ligase C-terminal" evidence="23">
    <location>
        <begin position="334"/>
        <end position="459"/>
    </location>
</feature>
<evidence type="ECO:0000256" key="13">
    <source>
        <dbReference type="ARBA" id="ARBA00050251"/>
    </source>
</evidence>
<dbReference type="GO" id="GO:0071555">
    <property type="term" value="P:cell wall organization"/>
    <property type="evidence" value="ECO:0007669"/>
    <property type="project" value="UniProtKB-KW"/>
</dbReference>
<feature type="binding site" evidence="20">
    <location>
        <position position="457"/>
    </location>
    <ligand>
        <name>meso-2,6-diaminopimelate</name>
        <dbReference type="ChEBI" id="CHEBI:57791"/>
    </ligand>
</feature>
<evidence type="ECO:0000256" key="1">
    <source>
        <dbReference type="ARBA" id="ARBA00004752"/>
    </source>
</evidence>
<feature type="binding site" evidence="20">
    <location>
        <position position="461"/>
    </location>
    <ligand>
        <name>meso-2,6-diaminopimelate</name>
        <dbReference type="ChEBI" id="CHEBI:57791"/>
    </ligand>
</feature>
<dbReference type="Pfam" id="PF08245">
    <property type="entry name" value="Mur_ligase_M"/>
    <property type="match status" value="1"/>
</dbReference>
<dbReference type="FunFam" id="3.40.1390.10:FF:000005">
    <property type="entry name" value="UDP-N-acetylmuramoyl-L-alanyl-D-glutamate--2,6-diaminopimelate ligase"/>
    <property type="match status" value="1"/>
</dbReference>
<comment type="cofactor">
    <cofactor evidence="20">
        <name>Mg(2+)</name>
        <dbReference type="ChEBI" id="CHEBI:18420"/>
    </cofactor>
</comment>
<evidence type="ECO:0000256" key="6">
    <source>
        <dbReference type="ARBA" id="ARBA00022741"/>
    </source>
</evidence>
<dbReference type="GO" id="GO:0008360">
    <property type="term" value="P:regulation of cell shape"/>
    <property type="evidence" value="ECO:0007669"/>
    <property type="project" value="UniProtKB-KW"/>
</dbReference>
<dbReference type="PANTHER" id="PTHR23135">
    <property type="entry name" value="MUR LIGASE FAMILY MEMBER"/>
    <property type="match status" value="1"/>
</dbReference>
<keyword evidence="6 20" id="KW-0547">Nucleotide-binding</keyword>
<dbReference type="GO" id="GO:0005737">
    <property type="term" value="C:cytoplasm"/>
    <property type="evidence" value="ECO:0007669"/>
    <property type="project" value="UniProtKB-SubCell"/>
</dbReference>
<protein>
    <recommendedName>
        <fullName evidence="16 20">UDP-N-acetylmuramoyl-L-alanyl-D-glutamate--2,6-diaminopimelate ligase</fullName>
        <ecNumber evidence="15 20">6.3.2.13</ecNumber>
    </recommendedName>
    <alternativeName>
        <fullName evidence="17 20">Meso-A2pm-adding enzyme</fullName>
    </alternativeName>
    <alternativeName>
        <fullName evidence="18 20">Meso-diaminopimelate-adding enzyme</fullName>
    </alternativeName>
    <alternativeName>
        <fullName evidence="19 20">UDP-MurNAc-L-Ala-D-Glu:meso-diaminopimelate ligase</fullName>
    </alternativeName>
    <alternativeName>
        <fullName evidence="20">UDP-MurNAc-tripeptide synthetase</fullName>
    </alternativeName>
    <alternativeName>
        <fullName evidence="20">UDP-N-acetylmuramyl-tripeptide synthetase</fullName>
    </alternativeName>
</protein>
<accession>A0A8J2ZSM2</accession>
<evidence type="ECO:0000313" key="26">
    <source>
        <dbReference type="Proteomes" id="UP000656813"/>
    </source>
</evidence>
<evidence type="ECO:0000256" key="3">
    <source>
        <dbReference type="ARBA" id="ARBA00022490"/>
    </source>
</evidence>
<feature type="domain" description="Mur ligase central" evidence="24">
    <location>
        <begin position="106"/>
        <end position="312"/>
    </location>
</feature>
<reference evidence="25" key="2">
    <citation type="submission" date="2020-09" db="EMBL/GenBank/DDBJ databases">
        <authorList>
            <person name="Sun Q."/>
            <person name="Zhou Y."/>
        </authorList>
    </citation>
    <scope>NUCLEOTIDE SEQUENCE</scope>
    <source>
        <strain evidence="25">CGMCC 1.12777</strain>
    </source>
</reference>
<feature type="domain" description="Mur ligase N-terminal catalytic" evidence="22">
    <location>
        <begin position="23"/>
        <end position="84"/>
    </location>
</feature>
<evidence type="ECO:0000256" key="10">
    <source>
        <dbReference type="ARBA" id="ARBA00022984"/>
    </source>
</evidence>
<dbReference type="Pfam" id="PF02875">
    <property type="entry name" value="Mur_ligase_C"/>
    <property type="match status" value="1"/>
</dbReference>
<dbReference type="NCBIfam" id="NF001124">
    <property type="entry name" value="PRK00139.1-2"/>
    <property type="match status" value="1"/>
</dbReference>
<evidence type="ECO:0000256" key="15">
    <source>
        <dbReference type="ARBA" id="ARBA00066633"/>
    </source>
</evidence>
<proteinExistence type="inferred from homology"/>
<keyword evidence="11 20" id="KW-0131">Cell cycle</keyword>
<evidence type="ECO:0000256" key="4">
    <source>
        <dbReference type="ARBA" id="ARBA00022598"/>
    </source>
</evidence>
<evidence type="ECO:0000256" key="18">
    <source>
        <dbReference type="ARBA" id="ARBA00076158"/>
    </source>
</evidence>
<dbReference type="Gene3D" id="3.40.1190.10">
    <property type="entry name" value="Mur-like, catalytic domain"/>
    <property type="match status" value="1"/>
</dbReference>
<organism evidence="25 26">
    <name type="scientific">Pullulanibacillus pueri</name>
    <dbReference type="NCBI Taxonomy" id="1437324"/>
    <lineage>
        <taxon>Bacteria</taxon>
        <taxon>Bacillati</taxon>
        <taxon>Bacillota</taxon>
        <taxon>Bacilli</taxon>
        <taxon>Bacillales</taxon>
        <taxon>Sporolactobacillaceae</taxon>
        <taxon>Pullulanibacillus</taxon>
    </lineage>
</organism>
<evidence type="ECO:0000259" key="24">
    <source>
        <dbReference type="Pfam" id="PF08245"/>
    </source>
</evidence>
<keyword evidence="12 20" id="KW-0961">Cell wall biogenesis/degradation</keyword>
<dbReference type="Gene3D" id="3.40.1390.10">
    <property type="entry name" value="MurE/MurF, N-terminal domain"/>
    <property type="match status" value="1"/>
</dbReference>
<keyword evidence="26" id="KW-1185">Reference proteome</keyword>
<keyword evidence="7 20" id="KW-0067">ATP-binding</keyword>
<dbReference type="InterPro" id="IPR004101">
    <property type="entry name" value="Mur_ligase_C"/>
</dbReference>
<dbReference type="SUPFAM" id="SSF53623">
    <property type="entry name" value="MurD-like peptide ligases, catalytic domain"/>
    <property type="match status" value="1"/>
</dbReference>
<keyword evidence="5 20" id="KW-0132">Cell division</keyword>
<dbReference type="UniPathway" id="UPA00219"/>
<feature type="binding site" evidence="20">
    <location>
        <position position="383"/>
    </location>
    <ligand>
        <name>meso-2,6-diaminopimelate</name>
        <dbReference type="ChEBI" id="CHEBI:57791"/>
    </ligand>
</feature>
<evidence type="ECO:0000256" key="17">
    <source>
        <dbReference type="ARBA" id="ARBA00075482"/>
    </source>
</evidence>
<evidence type="ECO:0000256" key="16">
    <source>
        <dbReference type="ARBA" id="ARBA00072883"/>
    </source>
</evidence>
<feature type="binding site" evidence="20">
    <location>
        <begin position="150"/>
        <end position="151"/>
    </location>
    <ligand>
        <name>UDP-N-acetyl-alpha-D-muramoyl-L-alanyl-D-glutamate</name>
        <dbReference type="ChEBI" id="CHEBI:83900"/>
    </ligand>
</feature>
<feature type="binding site" evidence="20">
    <location>
        <position position="149"/>
    </location>
    <ligand>
        <name>UDP-N-acetyl-alpha-D-muramoyl-L-alanyl-D-glutamate</name>
        <dbReference type="ChEBI" id="CHEBI:83900"/>
    </ligand>
</feature>
<dbReference type="RefSeq" id="WP_188495286.1">
    <property type="nucleotide sequence ID" value="NZ_BMFV01000001.1"/>
</dbReference>
<dbReference type="InterPro" id="IPR013221">
    <property type="entry name" value="Mur_ligase_cen"/>
</dbReference>
<dbReference type="NCBIfam" id="TIGR01085">
    <property type="entry name" value="murE"/>
    <property type="match status" value="1"/>
</dbReference>
<evidence type="ECO:0000256" key="2">
    <source>
        <dbReference type="ARBA" id="ARBA00005898"/>
    </source>
</evidence>
<dbReference type="HAMAP" id="MF_00208">
    <property type="entry name" value="MurE"/>
    <property type="match status" value="1"/>
</dbReference>
<name>A0A8J2ZSM2_9BACL</name>
<feature type="binding site" evidence="20">
    <location>
        <position position="185"/>
    </location>
    <ligand>
        <name>UDP-N-acetyl-alpha-D-muramoyl-L-alanyl-D-glutamate</name>
        <dbReference type="ChEBI" id="CHEBI:83900"/>
    </ligand>
</feature>
<dbReference type="NCBIfam" id="NF001126">
    <property type="entry name" value="PRK00139.1-4"/>
    <property type="match status" value="1"/>
</dbReference>
<feature type="binding site" evidence="20">
    <location>
        <position position="177"/>
    </location>
    <ligand>
        <name>UDP-N-acetyl-alpha-D-muramoyl-L-alanyl-D-glutamate</name>
        <dbReference type="ChEBI" id="CHEBI:83900"/>
    </ligand>
</feature>
<feature type="binding site" evidence="20">
    <location>
        <begin position="108"/>
        <end position="114"/>
    </location>
    <ligand>
        <name>ATP</name>
        <dbReference type="ChEBI" id="CHEBI:30616"/>
    </ligand>
</feature>
<dbReference type="Pfam" id="PF01225">
    <property type="entry name" value="Mur_ligase"/>
    <property type="match status" value="1"/>
</dbReference>
<reference evidence="25" key="1">
    <citation type="journal article" date="2014" name="Int. J. Syst. Evol. Microbiol.">
        <title>Complete genome sequence of Corynebacterium casei LMG S-19264T (=DSM 44701T), isolated from a smear-ripened cheese.</title>
        <authorList>
            <consortium name="US DOE Joint Genome Institute (JGI-PGF)"/>
            <person name="Walter F."/>
            <person name="Albersmeier A."/>
            <person name="Kalinowski J."/>
            <person name="Ruckert C."/>
        </authorList>
    </citation>
    <scope>NUCLEOTIDE SEQUENCE</scope>
    <source>
        <strain evidence="25">CGMCC 1.12777</strain>
    </source>
</reference>
<comment type="pathway">
    <text evidence="1 20 21">Cell wall biogenesis; peptidoglycan biosynthesis.</text>
</comment>